<keyword evidence="2" id="KW-1185">Reference proteome</keyword>
<dbReference type="Proteomes" id="UP000828941">
    <property type="component" value="Chromosome 14"/>
</dbReference>
<comment type="caution">
    <text evidence="1">The sequence shown here is derived from an EMBL/GenBank/DDBJ whole genome shotgun (WGS) entry which is preliminary data.</text>
</comment>
<reference evidence="1 2" key="1">
    <citation type="journal article" date="2022" name="DNA Res.">
        <title>Chromosomal-level genome assembly of the orchid tree Bauhinia variegata (Leguminosae; Cercidoideae) supports the allotetraploid origin hypothesis of Bauhinia.</title>
        <authorList>
            <person name="Zhong Y."/>
            <person name="Chen Y."/>
            <person name="Zheng D."/>
            <person name="Pang J."/>
            <person name="Liu Y."/>
            <person name="Luo S."/>
            <person name="Meng S."/>
            <person name="Qian L."/>
            <person name="Wei D."/>
            <person name="Dai S."/>
            <person name="Zhou R."/>
        </authorList>
    </citation>
    <scope>NUCLEOTIDE SEQUENCE [LARGE SCALE GENOMIC DNA]</scope>
    <source>
        <strain evidence="1">BV-YZ2020</strain>
    </source>
</reference>
<proteinExistence type="predicted"/>
<sequence length="174" mass="19175">MKGYSLAVAFNAISIIIFFLLLSYSMSVEGMRPLKDQSGLILDRAYSGPSRRGRELTHCLSQQLNKVIITATIPHLVIKFCHKPTSETIAVLQKPSRDIVAIVSPNIQVRNQPSTSQNQQCLQSRSNALPQPHVGHLMVYNTTEISFIASVLLDVVCAQVNLVSPSGCRNVWTS</sequence>
<organism evidence="1 2">
    <name type="scientific">Bauhinia variegata</name>
    <name type="common">Purple orchid tree</name>
    <name type="synonym">Phanera variegata</name>
    <dbReference type="NCBI Taxonomy" id="167791"/>
    <lineage>
        <taxon>Eukaryota</taxon>
        <taxon>Viridiplantae</taxon>
        <taxon>Streptophyta</taxon>
        <taxon>Embryophyta</taxon>
        <taxon>Tracheophyta</taxon>
        <taxon>Spermatophyta</taxon>
        <taxon>Magnoliopsida</taxon>
        <taxon>eudicotyledons</taxon>
        <taxon>Gunneridae</taxon>
        <taxon>Pentapetalae</taxon>
        <taxon>rosids</taxon>
        <taxon>fabids</taxon>
        <taxon>Fabales</taxon>
        <taxon>Fabaceae</taxon>
        <taxon>Cercidoideae</taxon>
        <taxon>Cercideae</taxon>
        <taxon>Bauhiniinae</taxon>
        <taxon>Bauhinia</taxon>
    </lineage>
</organism>
<protein>
    <submittedName>
        <fullName evidence="1">Uncharacterized protein</fullName>
    </submittedName>
</protein>
<gene>
    <name evidence="1" type="ORF">L6164_035728</name>
</gene>
<evidence type="ECO:0000313" key="2">
    <source>
        <dbReference type="Proteomes" id="UP000828941"/>
    </source>
</evidence>
<evidence type="ECO:0000313" key="1">
    <source>
        <dbReference type="EMBL" id="KAI4295711.1"/>
    </source>
</evidence>
<name>A0ACB9KEX6_BAUVA</name>
<dbReference type="EMBL" id="CM039439">
    <property type="protein sequence ID" value="KAI4295711.1"/>
    <property type="molecule type" value="Genomic_DNA"/>
</dbReference>
<accession>A0ACB9KEX6</accession>